<accession>A0ABR1X739</accession>
<keyword evidence="3" id="KW-1185">Reference proteome</keyword>
<dbReference type="RefSeq" id="XP_066722749.1">
    <property type="nucleotide sequence ID" value="XM_066852117.1"/>
</dbReference>
<comment type="caution">
    <text evidence="2">The sequence shown here is derived from an EMBL/GenBank/DDBJ whole genome shotgun (WGS) entry which is preliminary data.</text>
</comment>
<feature type="region of interest" description="Disordered" evidence="1">
    <location>
        <begin position="1"/>
        <end position="47"/>
    </location>
</feature>
<evidence type="ECO:0000313" key="3">
    <source>
        <dbReference type="Proteomes" id="UP001480595"/>
    </source>
</evidence>
<dbReference type="EMBL" id="JAQQWL010000001">
    <property type="protein sequence ID" value="KAK8091203.1"/>
    <property type="molecule type" value="Genomic_DNA"/>
</dbReference>
<dbReference type="GeneID" id="92085180"/>
<gene>
    <name evidence="2" type="ORF">PG994_000708</name>
</gene>
<proteinExistence type="predicted"/>
<organism evidence="2 3">
    <name type="scientific">Apiospora phragmitis</name>
    <dbReference type="NCBI Taxonomy" id="2905665"/>
    <lineage>
        <taxon>Eukaryota</taxon>
        <taxon>Fungi</taxon>
        <taxon>Dikarya</taxon>
        <taxon>Ascomycota</taxon>
        <taxon>Pezizomycotina</taxon>
        <taxon>Sordariomycetes</taxon>
        <taxon>Xylariomycetidae</taxon>
        <taxon>Amphisphaeriales</taxon>
        <taxon>Apiosporaceae</taxon>
        <taxon>Apiospora</taxon>
    </lineage>
</organism>
<evidence type="ECO:0000313" key="2">
    <source>
        <dbReference type="EMBL" id="KAK8091203.1"/>
    </source>
</evidence>
<dbReference type="Proteomes" id="UP001480595">
    <property type="component" value="Unassembled WGS sequence"/>
</dbReference>
<reference evidence="2 3" key="1">
    <citation type="submission" date="2023-01" db="EMBL/GenBank/DDBJ databases">
        <title>Analysis of 21 Apiospora genomes using comparative genomics revels a genus with tremendous synthesis potential of carbohydrate active enzymes and secondary metabolites.</title>
        <authorList>
            <person name="Sorensen T."/>
        </authorList>
    </citation>
    <scope>NUCLEOTIDE SEQUENCE [LARGE SCALE GENOMIC DNA]</scope>
    <source>
        <strain evidence="2 3">CBS 135458</strain>
    </source>
</reference>
<evidence type="ECO:0000256" key="1">
    <source>
        <dbReference type="SAM" id="MobiDB-lite"/>
    </source>
</evidence>
<sequence>MPPHGTGSTAGPSADEGHPQVPSKPAANARPVCFGDTPDDTDSGEDIQATKHHDAEPLIFSSAFIKGLLVDCCHWVSLLLCPGRWKNSSKHSLITDGERNRLHQSCASESKPEPWWYTYCSIAYPAWALAATCTRHTVGFLPLGSQASLRFILLQTRTANNHPGLPARYSYPMATFDSATSTGGLKEGHNSMFLAAFLSFAKTGQASQDT</sequence>
<name>A0ABR1X739_9PEZI</name>
<protein>
    <submittedName>
        <fullName evidence="2">Uncharacterized protein</fullName>
    </submittedName>
</protein>
<feature type="compositionally biased region" description="Polar residues" evidence="1">
    <location>
        <begin position="1"/>
        <end position="11"/>
    </location>
</feature>